<dbReference type="AlphaFoldDB" id="A0A1I0PPM7"/>
<sequence length="45" mass="5449">MFERVKPEPALNAKEIKIDFFEDEVEPVERPRIKFLFEVKRNRSA</sequence>
<evidence type="ECO:0000313" key="2">
    <source>
        <dbReference type="Proteomes" id="UP000182125"/>
    </source>
</evidence>
<evidence type="ECO:0000313" key="1">
    <source>
        <dbReference type="EMBL" id="SEW16350.1"/>
    </source>
</evidence>
<dbReference type="GeneID" id="60595753"/>
<accession>A0A1I0PPM7</accession>
<dbReference type="Proteomes" id="UP000182125">
    <property type="component" value="Unassembled WGS sequence"/>
</dbReference>
<proteinExistence type="predicted"/>
<reference evidence="1 2" key="1">
    <citation type="submission" date="2016-10" db="EMBL/GenBank/DDBJ databases">
        <authorList>
            <person name="de Groot N.N."/>
        </authorList>
    </citation>
    <scope>NUCLEOTIDE SEQUENCE [LARGE SCALE GENOMIC DNA]</scope>
    <source>
        <strain evidence="1 2">OGL-20</strain>
    </source>
</reference>
<organism evidence="1 2">
    <name type="scientific">Thermococcus thioreducens</name>
    <dbReference type="NCBI Taxonomy" id="277988"/>
    <lineage>
        <taxon>Archaea</taxon>
        <taxon>Methanobacteriati</taxon>
        <taxon>Methanobacteriota</taxon>
        <taxon>Thermococci</taxon>
        <taxon>Thermococcales</taxon>
        <taxon>Thermococcaceae</taxon>
        <taxon>Thermococcus</taxon>
    </lineage>
</organism>
<name>A0A1I0PPM7_9EURY</name>
<protein>
    <submittedName>
        <fullName evidence="1">Uncharacterized protein</fullName>
    </submittedName>
</protein>
<dbReference type="RefSeq" id="WP_162840173.1">
    <property type="nucleotide sequence ID" value="NZ_CP015105.1"/>
</dbReference>
<dbReference type="EMBL" id="FOIW01000002">
    <property type="protein sequence ID" value="SEW16350.1"/>
    <property type="molecule type" value="Genomic_DNA"/>
</dbReference>
<gene>
    <name evidence="1" type="ORF">SAMN05216170_1979</name>
</gene>
<dbReference type="OrthoDB" id="96560at2157"/>